<feature type="binding site" evidence="8">
    <location>
        <position position="40"/>
    </location>
    <ligand>
        <name>Zn(2+)</name>
        <dbReference type="ChEBI" id="CHEBI:29105"/>
    </ligand>
</feature>
<dbReference type="PANTHER" id="PTHR42763">
    <property type="entry name" value="ADP-GLUCOSE PHOSPHORYLASE"/>
    <property type="match status" value="1"/>
</dbReference>
<keyword evidence="6" id="KW-0119">Carbohydrate metabolism</keyword>
<feature type="binding site" evidence="8">
    <location>
        <position position="109"/>
    </location>
    <ligand>
        <name>Zn(2+)</name>
        <dbReference type="ChEBI" id="CHEBI:29105"/>
    </ligand>
</feature>
<comment type="caution">
    <text evidence="11">The sequence shown here is derived from an EMBL/GenBank/DDBJ whole genome shotgun (WGS) entry which is preliminary data.</text>
</comment>
<dbReference type="EMBL" id="LJUO01000093">
    <property type="protein sequence ID" value="KPK70363.1"/>
    <property type="molecule type" value="Genomic_DNA"/>
</dbReference>
<dbReference type="PATRIC" id="fig|1703780.3.peg.753"/>
<dbReference type="Pfam" id="PF02744">
    <property type="entry name" value="GalP_UDP_tr_C"/>
    <property type="match status" value="1"/>
</dbReference>
<evidence type="ECO:0000256" key="3">
    <source>
        <dbReference type="ARBA" id="ARBA00022695"/>
    </source>
</evidence>
<evidence type="ECO:0000313" key="12">
    <source>
        <dbReference type="Proteomes" id="UP000051096"/>
    </source>
</evidence>
<feature type="binding site" evidence="8">
    <location>
        <position position="37"/>
    </location>
    <ligand>
        <name>Zn(2+)</name>
        <dbReference type="ChEBI" id="CHEBI:29105"/>
    </ligand>
</feature>
<evidence type="ECO:0000313" key="11">
    <source>
        <dbReference type="EMBL" id="KPK70363.1"/>
    </source>
</evidence>
<dbReference type="PANTHER" id="PTHR42763:SF1">
    <property type="entry name" value="UDP-GLUCOSE--HEXOSE-1-PHOSPHATE URIDYLYLTRANSFERASE"/>
    <property type="match status" value="1"/>
</dbReference>
<keyword evidence="3" id="KW-0548">Nucleotidyltransferase</keyword>
<feature type="domain" description="Galactose-1-phosphate uridyl transferase C-terminal" evidence="10">
    <location>
        <begin position="185"/>
        <end position="301"/>
    </location>
</feature>
<dbReference type="Pfam" id="PF01087">
    <property type="entry name" value="GalP_UDP_transf"/>
    <property type="match status" value="1"/>
</dbReference>
<feature type="domain" description="Galactose-1-phosphate uridyl transferase N-terminal" evidence="9">
    <location>
        <begin position="90"/>
        <end position="165"/>
    </location>
</feature>
<feature type="active site" description="Tele-UMP-histidine intermediate" evidence="7">
    <location>
        <position position="163"/>
    </location>
</feature>
<name>A0A0S8GDZ5_UNCW3</name>
<evidence type="ECO:0000256" key="2">
    <source>
        <dbReference type="ARBA" id="ARBA00022679"/>
    </source>
</evidence>
<dbReference type="GO" id="GO:0008270">
    <property type="term" value="F:zinc ion binding"/>
    <property type="evidence" value="ECO:0007669"/>
    <property type="project" value="InterPro"/>
</dbReference>
<evidence type="ECO:0000256" key="6">
    <source>
        <dbReference type="ARBA" id="ARBA00023277"/>
    </source>
</evidence>
<dbReference type="Proteomes" id="UP000051096">
    <property type="component" value="Unassembled WGS sequence"/>
</dbReference>
<dbReference type="GO" id="GO:0008108">
    <property type="term" value="F:UDP-glucose:hexose-1-phosphate uridylyltransferase activity"/>
    <property type="evidence" value="ECO:0007669"/>
    <property type="project" value="InterPro"/>
</dbReference>
<evidence type="ECO:0000256" key="8">
    <source>
        <dbReference type="PIRSR" id="PIRSR000808-3"/>
    </source>
</evidence>
<keyword evidence="4 8" id="KW-0479">Metal-binding</keyword>
<proteinExistence type="inferred from homology"/>
<dbReference type="InterPro" id="IPR005849">
    <property type="entry name" value="GalP_Utransf_N"/>
</dbReference>
<dbReference type="InterPro" id="IPR036265">
    <property type="entry name" value="HIT-like_sf"/>
</dbReference>
<evidence type="ECO:0000256" key="4">
    <source>
        <dbReference type="ARBA" id="ARBA00022723"/>
    </source>
</evidence>
<dbReference type="GO" id="GO:0006012">
    <property type="term" value="P:galactose metabolic process"/>
    <property type="evidence" value="ECO:0007669"/>
    <property type="project" value="UniProtKB-UniPathway"/>
</dbReference>
<dbReference type="PIRSF" id="PIRSF000808">
    <property type="entry name" value="GalT"/>
    <property type="match status" value="1"/>
</dbReference>
<gene>
    <name evidence="11" type="ORF">AMJ87_08930</name>
</gene>
<evidence type="ECO:0000259" key="10">
    <source>
        <dbReference type="Pfam" id="PF02744"/>
    </source>
</evidence>
<evidence type="ECO:0000259" key="9">
    <source>
        <dbReference type="Pfam" id="PF01087"/>
    </source>
</evidence>
<comment type="similarity">
    <text evidence="1">Belongs to the galactose-1-phosphate uridylyltransferase type 1 family.</text>
</comment>
<dbReference type="UniPathway" id="UPA00214"/>
<sequence>MSEVRRDIVTDTWVIIDTENDSIPQTKAQRAPEKNDCAFCEGQERRTPNEIYAIREGTAANGPGWKVRVIPNIKPILRVEGTLKKTGVGVYDMVSGIGANEVIVETPQHIVRFSELTAEQIRLVLKTYRLRIEDLHKDKRLRYILIYKNYGTLAGASTVNHVHSDLIALPATPVRMKQKLSGAREYYGYKERCLFCDLMFQEIDMGDRLIFQSDKFIVIAPYASRFPFELLILPKRHMYSYKLIDEDEVTDLAQVLKKVIGTMHEVLVDPPYNLILNDSPNLLPKTNYWETIRQDFHWHIEITPRIYRTTGFELGTGFYINHYAPEKAAAVLRSHL</sequence>
<dbReference type="InterPro" id="IPR001937">
    <property type="entry name" value="GalP_UDPtransf1"/>
</dbReference>
<reference evidence="11 12" key="1">
    <citation type="journal article" date="2015" name="Microbiome">
        <title>Genomic resolution of linkages in carbon, nitrogen, and sulfur cycling among widespread estuary sediment bacteria.</title>
        <authorList>
            <person name="Baker B.J."/>
            <person name="Lazar C.S."/>
            <person name="Teske A.P."/>
            <person name="Dick G.J."/>
        </authorList>
    </citation>
    <scope>NUCLEOTIDE SEQUENCE [LARGE SCALE GENOMIC DNA]</scope>
    <source>
        <strain evidence="11">SM23_60</strain>
    </source>
</reference>
<dbReference type="InterPro" id="IPR005850">
    <property type="entry name" value="GalP_Utransf_C"/>
</dbReference>
<evidence type="ECO:0000256" key="1">
    <source>
        <dbReference type="ARBA" id="ARBA00010951"/>
    </source>
</evidence>
<evidence type="ECO:0000256" key="7">
    <source>
        <dbReference type="PIRSR" id="PIRSR000808-1"/>
    </source>
</evidence>
<dbReference type="InterPro" id="IPR053177">
    <property type="entry name" value="ADP-glucose_phosphorylase"/>
</dbReference>
<keyword evidence="2" id="KW-0808">Transferase</keyword>
<feature type="binding site" evidence="8">
    <location>
        <position position="161"/>
    </location>
    <ligand>
        <name>Zn(2+)</name>
        <dbReference type="ChEBI" id="CHEBI:29105"/>
    </ligand>
</feature>
<dbReference type="SUPFAM" id="SSF54197">
    <property type="entry name" value="HIT-like"/>
    <property type="match status" value="2"/>
</dbReference>
<protein>
    <submittedName>
        <fullName evidence="11">Uncharacterized protein</fullName>
    </submittedName>
</protein>
<comment type="cofactor">
    <cofactor evidence="8">
        <name>Zn(2+)</name>
        <dbReference type="ChEBI" id="CHEBI:29105"/>
    </cofactor>
    <text evidence="8">Binds 1 zinc ion per subunit.</text>
</comment>
<accession>A0A0S8GDZ5</accession>
<keyword evidence="5 8" id="KW-0862">Zinc</keyword>
<dbReference type="Gene3D" id="3.30.428.10">
    <property type="entry name" value="HIT-like"/>
    <property type="match status" value="2"/>
</dbReference>
<dbReference type="AlphaFoldDB" id="A0A0S8GDZ5"/>
<organism evidence="11 12">
    <name type="scientific">candidate division WOR_3 bacterium SM23_60</name>
    <dbReference type="NCBI Taxonomy" id="1703780"/>
    <lineage>
        <taxon>Bacteria</taxon>
        <taxon>Bacteria division WOR-3</taxon>
    </lineage>
</organism>
<evidence type="ECO:0000256" key="5">
    <source>
        <dbReference type="ARBA" id="ARBA00022833"/>
    </source>
</evidence>